<dbReference type="InterPro" id="IPR051061">
    <property type="entry name" value="Zinc_finger_trans_reg"/>
</dbReference>
<evidence type="ECO:0000313" key="9">
    <source>
        <dbReference type="EMBL" id="KIN03382.1"/>
    </source>
</evidence>
<dbReference type="GO" id="GO:0005634">
    <property type="term" value="C:nucleus"/>
    <property type="evidence" value="ECO:0007669"/>
    <property type="project" value="UniProtKB-SubCell"/>
</dbReference>
<dbReference type="Proteomes" id="UP000054321">
    <property type="component" value="Unassembled WGS sequence"/>
</dbReference>
<dbReference type="EMBL" id="KN832873">
    <property type="protein sequence ID" value="KIN03382.1"/>
    <property type="molecule type" value="Genomic_DNA"/>
</dbReference>
<feature type="domain" description="C2H2-type" evidence="8">
    <location>
        <begin position="350"/>
        <end position="376"/>
    </location>
</feature>
<evidence type="ECO:0000259" key="8">
    <source>
        <dbReference type="SMART" id="SM00355"/>
    </source>
</evidence>
<keyword evidence="3" id="KW-0863">Zinc-finger</keyword>
<reference evidence="10" key="2">
    <citation type="submission" date="2015-01" db="EMBL/GenBank/DDBJ databases">
        <title>Evolutionary Origins and Diversification of the Mycorrhizal Mutualists.</title>
        <authorList>
            <consortium name="DOE Joint Genome Institute"/>
            <consortium name="Mycorrhizal Genomics Consortium"/>
            <person name="Kohler A."/>
            <person name="Kuo A."/>
            <person name="Nagy L.G."/>
            <person name="Floudas D."/>
            <person name="Copeland A."/>
            <person name="Barry K.W."/>
            <person name="Cichocki N."/>
            <person name="Veneault-Fourrey C."/>
            <person name="LaButti K."/>
            <person name="Lindquist E.A."/>
            <person name="Lipzen A."/>
            <person name="Lundell T."/>
            <person name="Morin E."/>
            <person name="Murat C."/>
            <person name="Riley R."/>
            <person name="Ohm R."/>
            <person name="Sun H."/>
            <person name="Tunlid A."/>
            <person name="Henrissat B."/>
            <person name="Grigoriev I.V."/>
            <person name="Hibbett D.S."/>
            <person name="Martin F."/>
        </authorList>
    </citation>
    <scope>NUCLEOTIDE SEQUENCE [LARGE SCALE GENOMIC DNA]</scope>
    <source>
        <strain evidence="10">Zn</strain>
    </source>
</reference>
<evidence type="ECO:0000256" key="3">
    <source>
        <dbReference type="ARBA" id="ARBA00022771"/>
    </source>
</evidence>
<dbReference type="HOGENOM" id="CLU_660726_0_0_1"/>
<feature type="domain" description="C2H2-type" evidence="8">
    <location>
        <begin position="256"/>
        <end position="283"/>
    </location>
</feature>
<dbReference type="AlphaFoldDB" id="A0A0C3HM02"/>
<gene>
    <name evidence="9" type="ORF">OIDMADRAFT_143052</name>
</gene>
<dbReference type="SMART" id="SM00355">
    <property type="entry name" value="ZnF_C2H2"/>
    <property type="match status" value="7"/>
</dbReference>
<dbReference type="GO" id="GO:0008270">
    <property type="term" value="F:zinc ion binding"/>
    <property type="evidence" value="ECO:0007669"/>
    <property type="project" value="UniProtKB-KW"/>
</dbReference>
<dbReference type="STRING" id="913774.A0A0C3HM02"/>
<feature type="domain" description="C2H2-type" evidence="8">
    <location>
        <begin position="289"/>
        <end position="317"/>
    </location>
</feature>
<evidence type="ECO:0000256" key="6">
    <source>
        <dbReference type="ARBA" id="ARBA00023163"/>
    </source>
</evidence>
<evidence type="ECO:0000256" key="2">
    <source>
        <dbReference type="ARBA" id="ARBA00022723"/>
    </source>
</evidence>
<dbReference type="PANTHER" id="PTHR46179:SF13">
    <property type="entry name" value="C2H2-TYPE DOMAIN-CONTAINING PROTEIN"/>
    <property type="match status" value="1"/>
</dbReference>
<keyword evidence="2" id="KW-0479">Metal-binding</keyword>
<keyword evidence="7" id="KW-0539">Nucleus</keyword>
<feature type="domain" description="C2H2-type" evidence="8">
    <location>
        <begin position="153"/>
        <end position="182"/>
    </location>
</feature>
<dbReference type="OrthoDB" id="2687452at2759"/>
<dbReference type="SUPFAM" id="SSF57667">
    <property type="entry name" value="beta-beta-alpha zinc fingers"/>
    <property type="match status" value="1"/>
</dbReference>
<dbReference type="InterPro" id="IPR036236">
    <property type="entry name" value="Znf_C2H2_sf"/>
</dbReference>
<protein>
    <recommendedName>
        <fullName evidence="8">C2H2-type domain-containing protein</fullName>
    </recommendedName>
</protein>
<name>A0A0C3HM02_OIDMZ</name>
<evidence type="ECO:0000256" key="4">
    <source>
        <dbReference type="ARBA" id="ARBA00022833"/>
    </source>
</evidence>
<dbReference type="Gene3D" id="3.30.160.60">
    <property type="entry name" value="Classic Zinc Finger"/>
    <property type="match status" value="2"/>
</dbReference>
<feature type="domain" description="C2H2-type" evidence="8">
    <location>
        <begin position="218"/>
        <end position="246"/>
    </location>
</feature>
<organism evidence="9 10">
    <name type="scientific">Oidiodendron maius (strain Zn)</name>
    <dbReference type="NCBI Taxonomy" id="913774"/>
    <lineage>
        <taxon>Eukaryota</taxon>
        <taxon>Fungi</taxon>
        <taxon>Dikarya</taxon>
        <taxon>Ascomycota</taxon>
        <taxon>Pezizomycotina</taxon>
        <taxon>Leotiomycetes</taxon>
        <taxon>Leotiomycetes incertae sedis</taxon>
        <taxon>Myxotrichaceae</taxon>
        <taxon>Oidiodendron</taxon>
    </lineage>
</organism>
<evidence type="ECO:0000256" key="5">
    <source>
        <dbReference type="ARBA" id="ARBA00023015"/>
    </source>
</evidence>
<accession>A0A0C3HM02</accession>
<keyword evidence="4" id="KW-0862">Zinc</keyword>
<evidence type="ECO:0000256" key="7">
    <source>
        <dbReference type="ARBA" id="ARBA00023242"/>
    </source>
</evidence>
<comment type="subcellular location">
    <subcellularLocation>
        <location evidence="1">Nucleus</location>
    </subcellularLocation>
</comment>
<sequence>MDPYDLDFSTNLHNSVSPDFQCDETSVNRPSCKSQAPITFSSSIDGRYQLNRASQFDIEYINPAMLESRNPTAMNDFIYDYPLPAIQNNQNELSTFHPEQSTAVDFEQQQQIFQTQQGGPEVTIPSAPDTSAQTTSPMTQLATLISGSGHNSGACQWPGCRSRLSGTQFKSQAGFDQHIKLHMKSHWCEVPGCKHREGFARQYDLARHLKTHSKEREFKCPDSGCTSNSLGFSRKDKLDAHIKARHPYLMDIIQSLRCDVHGCATKKPFNTVEDLKAHFVTAHEYNRQHRCPVESCTRHSNGFTTTAKLSKHIKAEHDPPKCTFDHCDFRSLGNIMNRHIQQYHLSPYKVECKLPGCEESMSKFGQEQLYAHLEHHHDFKIQTYSLGLLLATIQGDKGYFSDQPFVTCKYCSHLKI</sequence>
<feature type="domain" description="C2H2-type" evidence="8">
    <location>
        <begin position="186"/>
        <end position="212"/>
    </location>
</feature>
<evidence type="ECO:0000313" key="10">
    <source>
        <dbReference type="Proteomes" id="UP000054321"/>
    </source>
</evidence>
<keyword evidence="6" id="KW-0804">Transcription</keyword>
<feature type="domain" description="C2H2-type" evidence="8">
    <location>
        <begin position="320"/>
        <end position="344"/>
    </location>
</feature>
<dbReference type="GO" id="GO:0006357">
    <property type="term" value="P:regulation of transcription by RNA polymerase II"/>
    <property type="evidence" value="ECO:0007669"/>
    <property type="project" value="TreeGrafter"/>
</dbReference>
<dbReference type="PANTHER" id="PTHR46179">
    <property type="entry name" value="ZINC FINGER PROTEIN"/>
    <property type="match status" value="1"/>
</dbReference>
<evidence type="ECO:0000256" key="1">
    <source>
        <dbReference type="ARBA" id="ARBA00004123"/>
    </source>
</evidence>
<keyword evidence="10" id="KW-1185">Reference proteome</keyword>
<reference evidence="9 10" key="1">
    <citation type="submission" date="2014-04" db="EMBL/GenBank/DDBJ databases">
        <authorList>
            <consortium name="DOE Joint Genome Institute"/>
            <person name="Kuo A."/>
            <person name="Martino E."/>
            <person name="Perotto S."/>
            <person name="Kohler A."/>
            <person name="Nagy L.G."/>
            <person name="Floudas D."/>
            <person name="Copeland A."/>
            <person name="Barry K.W."/>
            <person name="Cichocki N."/>
            <person name="Veneault-Fourrey C."/>
            <person name="LaButti K."/>
            <person name="Lindquist E.A."/>
            <person name="Lipzen A."/>
            <person name="Lundell T."/>
            <person name="Morin E."/>
            <person name="Murat C."/>
            <person name="Sun H."/>
            <person name="Tunlid A."/>
            <person name="Henrissat B."/>
            <person name="Grigoriev I.V."/>
            <person name="Hibbett D.S."/>
            <person name="Martin F."/>
            <person name="Nordberg H.P."/>
            <person name="Cantor M.N."/>
            <person name="Hua S.X."/>
        </authorList>
    </citation>
    <scope>NUCLEOTIDE SEQUENCE [LARGE SCALE GENOMIC DNA]</scope>
    <source>
        <strain evidence="9 10">Zn</strain>
    </source>
</reference>
<proteinExistence type="predicted"/>
<dbReference type="InParanoid" id="A0A0C3HM02"/>
<keyword evidence="5" id="KW-0805">Transcription regulation</keyword>
<dbReference type="InterPro" id="IPR013087">
    <property type="entry name" value="Znf_C2H2_type"/>
</dbReference>